<dbReference type="AlphaFoldDB" id="A0A0A8YL18"/>
<sequence length="58" mass="6478">MISPEHAVILDISRSGPYNIAPHIVLFVLFPLWPSFLVWNLKVNIATSVTCARVDDLS</sequence>
<proteinExistence type="predicted"/>
<organism evidence="2">
    <name type="scientific">Arundo donax</name>
    <name type="common">Giant reed</name>
    <name type="synonym">Donax arundinaceus</name>
    <dbReference type="NCBI Taxonomy" id="35708"/>
    <lineage>
        <taxon>Eukaryota</taxon>
        <taxon>Viridiplantae</taxon>
        <taxon>Streptophyta</taxon>
        <taxon>Embryophyta</taxon>
        <taxon>Tracheophyta</taxon>
        <taxon>Spermatophyta</taxon>
        <taxon>Magnoliopsida</taxon>
        <taxon>Liliopsida</taxon>
        <taxon>Poales</taxon>
        <taxon>Poaceae</taxon>
        <taxon>PACMAD clade</taxon>
        <taxon>Arundinoideae</taxon>
        <taxon>Arundineae</taxon>
        <taxon>Arundo</taxon>
    </lineage>
</organism>
<reference evidence="2" key="1">
    <citation type="submission" date="2014-09" db="EMBL/GenBank/DDBJ databases">
        <authorList>
            <person name="Magalhaes I.L.F."/>
            <person name="Oliveira U."/>
            <person name="Santos F.R."/>
            <person name="Vidigal T.H.D.A."/>
            <person name="Brescovit A.D."/>
            <person name="Santos A.J."/>
        </authorList>
    </citation>
    <scope>NUCLEOTIDE SEQUENCE</scope>
    <source>
        <tissue evidence="2">Shoot tissue taken approximately 20 cm above the soil surface</tissue>
    </source>
</reference>
<name>A0A0A8YL18_ARUDO</name>
<feature type="transmembrane region" description="Helical" evidence="1">
    <location>
        <begin position="20"/>
        <end position="39"/>
    </location>
</feature>
<protein>
    <submittedName>
        <fullName evidence="2">Uncharacterized protein</fullName>
    </submittedName>
</protein>
<dbReference type="EMBL" id="GBRH01270724">
    <property type="protein sequence ID" value="JAD27171.1"/>
    <property type="molecule type" value="Transcribed_RNA"/>
</dbReference>
<keyword evidence="1" id="KW-1133">Transmembrane helix</keyword>
<evidence type="ECO:0000256" key="1">
    <source>
        <dbReference type="SAM" id="Phobius"/>
    </source>
</evidence>
<accession>A0A0A8YL18</accession>
<reference evidence="2" key="2">
    <citation type="journal article" date="2015" name="Data Brief">
        <title>Shoot transcriptome of the giant reed, Arundo donax.</title>
        <authorList>
            <person name="Barrero R.A."/>
            <person name="Guerrero F.D."/>
            <person name="Moolhuijzen P."/>
            <person name="Goolsby J.A."/>
            <person name="Tidwell J."/>
            <person name="Bellgard S.E."/>
            <person name="Bellgard M.I."/>
        </authorList>
    </citation>
    <scope>NUCLEOTIDE SEQUENCE</scope>
    <source>
        <tissue evidence="2">Shoot tissue taken approximately 20 cm above the soil surface</tissue>
    </source>
</reference>
<keyword evidence="1" id="KW-0812">Transmembrane</keyword>
<keyword evidence="1" id="KW-0472">Membrane</keyword>
<evidence type="ECO:0000313" key="2">
    <source>
        <dbReference type="EMBL" id="JAD27171.1"/>
    </source>
</evidence>